<evidence type="ECO:0000313" key="4">
    <source>
        <dbReference type="Proteomes" id="UP000708208"/>
    </source>
</evidence>
<dbReference type="Proteomes" id="UP000708208">
    <property type="component" value="Unassembled WGS sequence"/>
</dbReference>
<keyword evidence="2" id="KW-0812">Transmembrane</keyword>
<comment type="caution">
    <text evidence="3">The sequence shown here is derived from an EMBL/GenBank/DDBJ whole genome shotgun (WGS) entry which is preliminary data.</text>
</comment>
<feature type="compositionally biased region" description="Polar residues" evidence="1">
    <location>
        <begin position="1"/>
        <end position="24"/>
    </location>
</feature>
<organism evidence="3 4">
    <name type="scientific">Allacma fusca</name>
    <dbReference type="NCBI Taxonomy" id="39272"/>
    <lineage>
        <taxon>Eukaryota</taxon>
        <taxon>Metazoa</taxon>
        <taxon>Ecdysozoa</taxon>
        <taxon>Arthropoda</taxon>
        <taxon>Hexapoda</taxon>
        <taxon>Collembola</taxon>
        <taxon>Symphypleona</taxon>
        <taxon>Sminthuridae</taxon>
        <taxon>Allacma</taxon>
    </lineage>
</organism>
<sequence>MGGGASTVQEQSSRMAVAGSSSHSFVDGDGNVKTIHDTFTGIGKDGVFDGTRQTFHNVYPLVGSLGFDMIAILTIALLSIAIIKWKTRMSKTKLTLPAREKPAEIEMVTLTGPETV</sequence>
<gene>
    <name evidence="3" type="ORF">AFUS01_LOCUS22371</name>
</gene>
<evidence type="ECO:0000256" key="1">
    <source>
        <dbReference type="SAM" id="MobiDB-lite"/>
    </source>
</evidence>
<evidence type="ECO:0000313" key="3">
    <source>
        <dbReference type="EMBL" id="CAG7733958.1"/>
    </source>
</evidence>
<dbReference type="EMBL" id="CAJVCH010259846">
    <property type="protein sequence ID" value="CAG7733958.1"/>
    <property type="molecule type" value="Genomic_DNA"/>
</dbReference>
<dbReference type="AlphaFoldDB" id="A0A8J2K6C4"/>
<evidence type="ECO:0000256" key="2">
    <source>
        <dbReference type="SAM" id="Phobius"/>
    </source>
</evidence>
<keyword evidence="2" id="KW-0472">Membrane</keyword>
<feature type="region of interest" description="Disordered" evidence="1">
    <location>
        <begin position="1"/>
        <end position="25"/>
    </location>
</feature>
<protein>
    <submittedName>
        <fullName evidence="3">Uncharacterized protein</fullName>
    </submittedName>
</protein>
<accession>A0A8J2K6C4</accession>
<keyword evidence="2" id="KW-1133">Transmembrane helix</keyword>
<keyword evidence="4" id="KW-1185">Reference proteome</keyword>
<proteinExistence type="predicted"/>
<reference evidence="3" key="1">
    <citation type="submission" date="2021-06" db="EMBL/GenBank/DDBJ databases">
        <authorList>
            <person name="Hodson N. C."/>
            <person name="Mongue J. A."/>
            <person name="Jaron S. K."/>
        </authorList>
    </citation>
    <scope>NUCLEOTIDE SEQUENCE</scope>
</reference>
<feature type="transmembrane region" description="Helical" evidence="2">
    <location>
        <begin position="58"/>
        <end position="83"/>
    </location>
</feature>
<name>A0A8J2K6C4_9HEXA</name>